<dbReference type="EMBL" id="CAWYQH010000001">
    <property type="protein sequence ID" value="CAK8672346.1"/>
    <property type="molecule type" value="Genomic_DNA"/>
</dbReference>
<gene>
    <name evidence="1" type="ORF">CVLEPA_LOCUS1303</name>
</gene>
<evidence type="ECO:0000313" key="2">
    <source>
        <dbReference type="Proteomes" id="UP001642483"/>
    </source>
</evidence>
<reference evidence="1 2" key="1">
    <citation type="submission" date="2024-02" db="EMBL/GenBank/DDBJ databases">
        <authorList>
            <person name="Daric V."/>
            <person name="Darras S."/>
        </authorList>
    </citation>
    <scope>NUCLEOTIDE SEQUENCE [LARGE SCALE GENOMIC DNA]</scope>
</reference>
<sequence length="94" mass="10775">MLRLSLSERLRSRVLHGNHWHGSMSYPPANKNLNYQLALSLAGLMTCPEVTNLLNSFRIGCIDDLYPRDMLKLLSCVEVVCSDNENENRTSFKY</sequence>
<accession>A0ABP0EZ09</accession>
<keyword evidence="2" id="KW-1185">Reference proteome</keyword>
<proteinExistence type="predicted"/>
<organism evidence="1 2">
    <name type="scientific">Clavelina lepadiformis</name>
    <name type="common">Light-bulb sea squirt</name>
    <name type="synonym">Ascidia lepadiformis</name>
    <dbReference type="NCBI Taxonomy" id="159417"/>
    <lineage>
        <taxon>Eukaryota</taxon>
        <taxon>Metazoa</taxon>
        <taxon>Chordata</taxon>
        <taxon>Tunicata</taxon>
        <taxon>Ascidiacea</taxon>
        <taxon>Aplousobranchia</taxon>
        <taxon>Clavelinidae</taxon>
        <taxon>Clavelina</taxon>
    </lineage>
</organism>
<comment type="caution">
    <text evidence="1">The sequence shown here is derived from an EMBL/GenBank/DDBJ whole genome shotgun (WGS) entry which is preliminary data.</text>
</comment>
<evidence type="ECO:0000313" key="1">
    <source>
        <dbReference type="EMBL" id="CAK8672346.1"/>
    </source>
</evidence>
<dbReference type="Proteomes" id="UP001642483">
    <property type="component" value="Unassembled WGS sequence"/>
</dbReference>
<protein>
    <submittedName>
        <fullName evidence="1">Uncharacterized protein</fullName>
    </submittedName>
</protein>
<name>A0ABP0EZ09_CLALP</name>